<reference evidence="4" key="1">
    <citation type="journal article" date="2023" name="Mol. Phylogenet. Evol.">
        <title>Genome-scale phylogeny and comparative genomics of the fungal order Sordariales.</title>
        <authorList>
            <person name="Hensen N."/>
            <person name="Bonometti L."/>
            <person name="Westerberg I."/>
            <person name="Brannstrom I.O."/>
            <person name="Guillou S."/>
            <person name="Cros-Aarteil S."/>
            <person name="Calhoun S."/>
            <person name="Haridas S."/>
            <person name="Kuo A."/>
            <person name="Mondo S."/>
            <person name="Pangilinan J."/>
            <person name="Riley R."/>
            <person name="LaButti K."/>
            <person name="Andreopoulos B."/>
            <person name="Lipzen A."/>
            <person name="Chen C."/>
            <person name="Yan M."/>
            <person name="Daum C."/>
            <person name="Ng V."/>
            <person name="Clum A."/>
            <person name="Steindorff A."/>
            <person name="Ohm R.A."/>
            <person name="Martin F."/>
            <person name="Silar P."/>
            <person name="Natvig D.O."/>
            <person name="Lalanne C."/>
            <person name="Gautier V."/>
            <person name="Ament-Velasquez S.L."/>
            <person name="Kruys A."/>
            <person name="Hutchinson M.I."/>
            <person name="Powell A.J."/>
            <person name="Barry K."/>
            <person name="Miller A.N."/>
            <person name="Grigoriev I.V."/>
            <person name="Debuchy R."/>
            <person name="Gladieux P."/>
            <person name="Hiltunen Thoren M."/>
            <person name="Johannesson H."/>
        </authorList>
    </citation>
    <scope>NUCLEOTIDE SEQUENCE</scope>
    <source>
        <strain evidence="4">CBS 958.72</strain>
    </source>
</reference>
<organism evidence="4 5">
    <name type="scientific">Lasiosphaeria ovina</name>
    <dbReference type="NCBI Taxonomy" id="92902"/>
    <lineage>
        <taxon>Eukaryota</taxon>
        <taxon>Fungi</taxon>
        <taxon>Dikarya</taxon>
        <taxon>Ascomycota</taxon>
        <taxon>Pezizomycotina</taxon>
        <taxon>Sordariomycetes</taxon>
        <taxon>Sordariomycetidae</taxon>
        <taxon>Sordariales</taxon>
        <taxon>Lasiosphaeriaceae</taxon>
        <taxon>Lasiosphaeria</taxon>
    </lineage>
</organism>
<accession>A0AAE0KBK6</accession>
<evidence type="ECO:0000313" key="5">
    <source>
        <dbReference type="Proteomes" id="UP001287356"/>
    </source>
</evidence>
<feature type="domain" description="Nephrocystin 3-like N-terminal" evidence="3">
    <location>
        <begin position="169"/>
        <end position="348"/>
    </location>
</feature>
<evidence type="ECO:0000256" key="2">
    <source>
        <dbReference type="SAM" id="Coils"/>
    </source>
</evidence>
<dbReference type="AlphaFoldDB" id="A0AAE0KBK6"/>
<evidence type="ECO:0000313" key="4">
    <source>
        <dbReference type="EMBL" id="KAK3373067.1"/>
    </source>
</evidence>
<feature type="coiled-coil region" evidence="2">
    <location>
        <begin position="84"/>
        <end position="118"/>
    </location>
</feature>
<dbReference type="Gene3D" id="3.40.50.300">
    <property type="entry name" value="P-loop containing nucleotide triphosphate hydrolases"/>
    <property type="match status" value="1"/>
</dbReference>
<dbReference type="EMBL" id="JAULSN010000004">
    <property type="protein sequence ID" value="KAK3373067.1"/>
    <property type="molecule type" value="Genomic_DNA"/>
</dbReference>
<reference evidence="4" key="2">
    <citation type="submission" date="2023-06" db="EMBL/GenBank/DDBJ databases">
        <authorList>
            <consortium name="Lawrence Berkeley National Laboratory"/>
            <person name="Haridas S."/>
            <person name="Hensen N."/>
            <person name="Bonometti L."/>
            <person name="Westerberg I."/>
            <person name="Brannstrom I.O."/>
            <person name="Guillou S."/>
            <person name="Cros-Aarteil S."/>
            <person name="Calhoun S."/>
            <person name="Kuo A."/>
            <person name="Mondo S."/>
            <person name="Pangilinan J."/>
            <person name="Riley R."/>
            <person name="Labutti K."/>
            <person name="Andreopoulos B."/>
            <person name="Lipzen A."/>
            <person name="Chen C."/>
            <person name="Yanf M."/>
            <person name="Daum C."/>
            <person name="Ng V."/>
            <person name="Clum A."/>
            <person name="Steindorff A."/>
            <person name="Ohm R."/>
            <person name="Martin F."/>
            <person name="Silar P."/>
            <person name="Natvig D."/>
            <person name="Lalanne C."/>
            <person name="Gautier V."/>
            <person name="Ament-Velasquez S.L."/>
            <person name="Kruys A."/>
            <person name="Hutchinson M.I."/>
            <person name="Powell A.J."/>
            <person name="Barry K."/>
            <person name="Miller A.N."/>
            <person name="Grigoriev I.V."/>
            <person name="Debuchy R."/>
            <person name="Gladieux P."/>
            <person name="Thoren M.H."/>
            <person name="Johannesson H."/>
        </authorList>
    </citation>
    <scope>NUCLEOTIDE SEQUENCE</scope>
    <source>
        <strain evidence="4">CBS 958.72</strain>
    </source>
</reference>
<dbReference type="PANTHER" id="PTHR10039">
    <property type="entry name" value="AMELOGENIN"/>
    <property type="match status" value="1"/>
</dbReference>
<keyword evidence="1" id="KW-0677">Repeat</keyword>
<protein>
    <recommendedName>
        <fullName evidence="3">Nephrocystin 3-like N-terminal domain-containing protein</fullName>
    </recommendedName>
</protein>
<evidence type="ECO:0000256" key="1">
    <source>
        <dbReference type="ARBA" id="ARBA00022737"/>
    </source>
</evidence>
<keyword evidence="5" id="KW-1185">Reference proteome</keyword>
<dbReference type="Proteomes" id="UP001287356">
    <property type="component" value="Unassembled WGS sequence"/>
</dbReference>
<keyword evidence="2" id="KW-0175">Coiled coil</keyword>
<proteinExistence type="predicted"/>
<dbReference type="PANTHER" id="PTHR10039:SF5">
    <property type="entry name" value="NACHT DOMAIN-CONTAINING PROTEIN"/>
    <property type="match status" value="1"/>
</dbReference>
<gene>
    <name evidence="4" type="ORF">B0T24DRAFT_702432</name>
</gene>
<evidence type="ECO:0000259" key="3">
    <source>
        <dbReference type="Pfam" id="PF24883"/>
    </source>
</evidence>
<dbReference type="InterPro" id="IPR027417">
    <property type="entry name" value="P-loop_NTPase"/>
</dbReference>
<dbReference type="Pfam" id="PF24883">
    <property type="entry name" value="NPHP3_N"/>
    <property type="match status" value="1"/>
</dbReference>
<sequence>MDPLSAVGLASAIFNFLDFSWSLVTSAKEMHGSGRGTTKENARIGSIVSDLHDYSLELSLEDILGRLREIKNSKWQSLRTTWASVRKKSEIASIEARLDQYRAQNSSIKSQLDDIQGDVAKVSAVSANGLKVVREELVKHLTKLNSTTTKQTMHRLILQIGSTRALCTTKRQEWETWLRERHGVFHISGKAGSGKSTLMKLVSNDQGTAKMLEQWSGDRALVSAYFWNSDSELQISLRGLYRAILFLVLCQCPNLILQAFHDQWEKLSEPSAMSQSQSLEAILFRPQHIKAAFDVLMELPVQSDSSAFCFFIDGLDEYEAHAFDHKRLAAQLRDWAKASYIKLSVSSRPHAEFTDTFSPAQPIRLHELTAYDMHRPRDWQNSYNWNPWETRAALPVKPGHFPFCVHNGTWTIDRIVTNGWNYKEMVTI</sequence>
<dbReference type="InterPro" id="IPR056884">
    <property type="entry name" value="NPHP3-like_N"/>
</dbReference>
<comment type="caution">
    <text evidence="4">The sequence shown here is derived from an EMBL/GenBank/DDBJ whole genome shotgun (WGS) entry which is preliminary data.</text>
</comment>
<name>A0AAE0KBK6_9PEZI</name>